<feature type="region of interest" description="Disordered" evidence="1">
    <location>
        <begin position="479"/>
        <end position="546"/>
    </location>
</feature>
<comment type="caution">
    <text evidence="2">The sequence shown here is derived from an EMBL/GenBank/DDBJ whole genome shotgun (WGS) entry which is preliminary data.</text>
</comment>
<evidence type="ECO:0000256" key="1">
    <source>
        <dbReference type="SAM" id="MobiDB-lite"/>
    </source>
</evidence>
<dbReference type="EMBL" id="CALNXK010000006">
    <property type="protein sequence ID" value="CAH3038751.1"/>
    <property type="molecule type" value="Genomic_DNA"/>
</dbReference>
<proteinExistence type="predicted"/>
<feature type="compositionally biased region" description="Basic residues" evidence="1">
    <location>
        <begin position="181"/>
        <end position="198"/>
    </location>
</feature>
<feature type="compositionally biased region" description="Basic and acidic residues" evidence="1">
    <location>
        <begin position="488"/>
        <end position="505"/>
    </location>
</feature>
<evidence type="ECO:0000313" key="3">
    <source>
        <dbReference type="Proteomes" id="UP001159405"/>
    </source>
</evidence>
<evidence type="ECO:0000313" key="2">
    <source>
        <dbReference type="EMBL" id="CAH3038751.1"/>
    </source>
</evidence>
<feature type="region of interest" description="Disordered" evidence="1">
    <location>
        <begin position="254"/>
        <end position="288"/>
    </location>
</feature>
<feature type="region of interest" description="Disordered" evidence="1">
    <location>
        <begin position="417"/>
        <end position="436"/>
    </location>
</feature>
<reference evidence="2 3" key="1">
    <citation type="submission" date="2022-05" db="EMBL/GenBank/DDBJ databases">
        <authorList>
            <consortium name="Genoscope - CEA"/>
            <person name="William W."/>
        </authorList>
    </citation>
    <scope>NUCLEOTIDE SEQUENCE [LARGE SCALE GENOMIC DNA]</scope>
</reference>
<name>A0ABN8MYB6_9CNID</name>
<feature type="region of interest" description="Disordered" evidence="1">
    <location>
        <begin position="595"/>
        <end position="628"/>
    </location>
</feature>
<dbReference type="Proteomes" id="UP001159405">
    <property type="component" value="Unassembled WGS sequence"/>
</dbReference>
<feature type="compositionally biased region" description="Acidic residues" evidence="1">
    <location>
        <begin position="512"/>
        <end position="521"/>
    </location>
</feature>
<protein>
    <submittedName>
        <fullName evidence="2">Uncharacterized protein</fullName>
    </submittedName>
</protein>
<feature type="compositionally biased region" description="Polar residues" evidence="1">
    <location>
        <begin position="417"/>
        <end position="427"/>
    </location>
</feature>
<keyword evidence="3" id="KW-1185">Reference proteome</keyword>
<accession>A0ABN8MYB6</accession>
<sequence>MTYLDVYSLHIDIELDKKIQVGKAKKRKDLKHFLSGRTRRTCQREYSITLRTVRLGLDSYCSLAEYQSSKSLRMMTSDTFLHMGNCQSRLCTNVDSLDDDDENIKAYRSANCFRQGKKNNFCKAIVVKSPQFSPKRQIEEMQKSSSIDRSELCMRGEGIQQSEREIEIVNEYKGDSMPISKTKKQRAKRNRRGKKQRQSRGEEDTSQAMEKNCKQGDSLIQDECVAASQNDTKRRLCALLSPSAWKQLYQKVTKRRSGTETGDSENLGEAADERIPPDSGETSTSHGLRSLSGKLLCLEHGNKSLDYSDSDISTEFPIEKRLARCRKHCERTRKHFERAMNLPRTTLPLDRPRSPSLNFSDIDLDSLSSGEIVGFQTDAFHAHETASDTGSESSVMQRISDHLERYRLELGLSSSPISGVLGDSTSESESDSNRVLGLREEVEEYRRWLDLRSPINSGSTTPPTPVENLLDFYDYDSSSWVSESSDPAPDRMQRPVRVRRDRDSIEGSVPCSDDDNEEEVYEGSSWNPTTRSWNSLSRTGAGNARHGGLASRLLDQASRFWNPGARTSTLSGTTSPQSQRRYVFRELFRRARRNSGAVSPILQSPGESPRGDFSHGLQGKPNQKNSIGKLGKSNQVLIQQCEPDQCQFKFTLRASNDAQNNTEELEMGIDVRSASSSSQASSDNVDSPLADLGRE</sequence>
<gene>
    <name evidence="2" type="ORF">PLOB_00039424</name>
</gene>
<feature type="compositionally biased region" description="Low complexity" evidence="1">
    <location>
        <begin position="673"/>
        <end position="682"/>
    </location>
</feature>
<feature type="compositionally biased region" description="Polar residues" evidence="1">
    <location>
        <begin position="524"/>
        <end position="540"/>
    </location>
</feature>
<feature type="region of interest" description="Disordered" evidence="1">
    <location>
        <begin position="658"/>
        <end position="695"/>
    </location>
</feature>
<feature type="region of interest" description="Disordered" evidence="1">
    <location>
        <begin position="170"/>
        <end position="214"/>
    </location>
</feature>
<organism evidence="2 3">
    <name type="scientific">Porites lobata</name>
    <dbReference type="NCBI Taxonomy" id="104759"/>
    <lineage>
        <taxon>Eukaryota</taxon>
        <taxon>Metazoa</taxon>
        <taxon>Cnidaria</taxon>
        <taxon>Anthozoa</taxon>
        <taxon>Hexacorallia</taxon>
        <taxon>Scleractinia</taxon>
        <taxon>Fungiina</taxon>
        <taxon>Poritidae</taxon>
        <taxon>Porites</taxon>
    </lineage>
</organism>